<dbReference type="InParanoid" id="A0A1X7UXB5"/>
<proteinExistence type="predicted"/>
<evidence type="ECO:0000313" key="2">
    <source>
        <dbReference type="EnsemblMetazoa" id="Aqu2.1.32164_001"/>
    </source>
</evidence>
<feature type="compositionally biased region" description="Basic and acidic residues" evidence="1">
    <location>
        <begin position="50"/>
        <end position="70"/>
    </location>
</feature>
<reference evidence="2" key="1">
    <citation type="submission" date="2017-05" db="UniProtKB">
        <authorList>
            <consortium name="EnsemblMetazoa"/>
        </authorList>
    </citation>
    <scope>IDENTIFICATION</scope>
</reference>
<dbReference type="OrthoDB" id="10066033at2759"/>
<sequence length="241" mass="28370">MCQYVKKGRELKKKFANFSSWMREWWAFVIDMELGIVNFGKNGLCQKEINNSKKKDLENRRGKRENDGGRGTHRRLQQGGRDFDDNWRSCNCWSYWGCDAADATPIAGGAQPAREELYAEERRLHKRELQIWDQDLRAEQRRREEENLRKDQEMSLQLDILRTLVEEIHDQDEANLSEHKARDKDVKLTNLMDNDDIEAYFTTFERQMTAYEVPRGHWDFKLGPQLSGRAEQAYSADGSSD</sequence>
<name>A0A1X7UXB5_AMPQE</name>
<organism evidence="2">
    <name type="scientific">Amphimedon queenslandica</name>
    <name type="common">Sponge</name>
    <dbReference type="NCBI Taxonomy" id="400682"/>
    <lineage>
        <taxon>Eukaryota</taxon>
        <taxon>Metazoa</taxon>
        <taxon>Porifera</taxon>
        <taxon>Demospongiae</taxon>
        <taxon>Heteroscleromorpha</taxon>
        <taxon>Haplosclerida</taxon>
        <taxon>Niphatidae</taxon>
        <taxon>Amphimedon</taxon>
    </lineage>
</organism>
<feature type="region of interest" description="Disordered" evidence="1">
    <location>
        <begin position="50"/>
        <end position="80"/>
    </location>
</feature>
<accession>A0A1X7UXB5</accession>
<dbReference type="EnsemblMetazoa" id="Aqu2.1.32164_001">
    <property type="protein sequence ID" value="Aqu2.1.32164_001"/>
    <property type="gene ID" value="Aqu2.1.32164"/>
</dbReference>
<dbReference type="AlphaFoldDB" id="A0A1X7UXB5"/>
<protein>
    <submittedName>
        <fullName evidence="2">Uncharacterized protein</fullName>
    </submittedName>
</protein>
<evidence type="ECO:0000256" key="1">
    <source>
        <dbReference type="SAM" id="MobiDB-lite"/>
    </source>
</evidence>